<gene>
    <name evidence="12" type="primary">gspI</name>
    <name evidence="12" type="ORF">Q4F19_04375</name>
</gene>
<evidence type="ECO:0000256" key="8">
    <source>
        <dbReference type="ARBA" id="ARBA00023136"/>
    </source>
</evidence>
<dbReference type="InterPro" id="IPR012902">
    <property type="entry name" value="N_methyl_site"/>
</dbReference>
<evidence type="ECO:0000256" key="7">
    <source>
        <dbReference type="ARBA" id="ARBA00022989"/>
    </source>
</evidence>
<dbReference type="PANTHER" id="PTHR38779:SF2">
    <property type="entry name" value="TYPE II SECRETION SYSTEM PROTEIN I-RELATED"/>
    <property type="match status" value="1"/>
</dbReference>
<name>A0ABT8Y5L0_9SPHN</name>
<comment type="subcellular location">
    <subcellularLocation>
        <location evidence="1 9">Cell inner membrane</location>
        <topology evidence="1 9">Single-pass membrane protein</topology>
    </subcellularLocation>
</comment>
<feature type="domain" description="Type II secretion system protein GspI C-terminal" evidence="11">
    <location>
        <begin position="76"/>
        <end position="149"/>
    </location>
</feature>
<evidence type="ECO:0000256" key="10">
    <source>
        <dbReference type="SAM" id="MobiDB-lite"/>
    </source>
</evidence>
<evidence type="ECO:0000256" key="4">
    <source>
        <dbReference type="ARBA" id="ARBA00022481"/>
    </source>
</evidence>
<dbReference type="InterPro" id="IPR010052">
    <property type="entry name" value="T2SS_protein-GspI"/>
</dbReference>
<keyword evidence="13" id="KW-1185">Reference proteome</keyword>
<dbReference type="Pfam" id="PF02501">
    <property type="entry name" value="T2SSI"/>
    <property type="match status" value="1"/>
</dbReference>
<evidence type="ECO:0000256" key="9">
    <source>
        <dbReference type="RuleBase" id="RU368030"/>
    </source>
</evidence>
<comment type="PTM">
    <text evidence="9">Cleaved by prepilin peptidase.</text>
</comment>
<comment type="subunit">
    <text evidence="9">Type II secretion is composed of four main components: the outer membrane complex, the inner membrane complex, the cytoplasmic secretion ATPase and the periplasm-spanning pseudopilus.</text>
</comment>
<keyword evidence="7 9" id="KW-1133">Transmembrane helix</keyword>
<protein>
    <recommendedName>
        <fullName evidence="9">Type II secretion system protein I</fullName>
        <shortName evidence="9">T2SS minor pseudopilin I</shortName>
    </recommendedName>
</protein>
<comment type="function">
    <text evidence="9">Component of the type II secretion system required for the energy-dependent secretion of extracellular factors such as proteases and toxins from the periplasm.</text>
</comment>
<comment type="similarity">
    <text evidence="2 9">Belongs to the GSP I family.</text>
</comment>
<evidence type="ECO:0000256" key="6">
    <source>
        <dbReference type="ARBA" id="ARBA00022692"/>
    </source>
</evidence>
<evidence type="ECO:0000256" key="5">
    <source>
        <dbReference type="ARBA" id="ARBA00022519"/>
    </source>
</evidence>
<evidence type="ECO:0000256" key="3">
    <source>
        <dbReference type="ARBA" id="ARBA00022475"/>
    </source>
</evidence>
<comment type="caution">
    <text evidence="12">The sequence shown here is derived from an EMBL/GenBank/DDBJ whole genome shotgun (WGS) entry which is preliminary data.</text>
</comment>
<dbReference type="RefSeq" id="WP_303540203.1">
    <property type="nucleotide sequence ID" value="NZ_JAUOTP010000002.1"/>
</dbReference>
<dbReference type="PANTHER" id="PTHR38779">
    <property type="entry name" value="TYPE II SECRETION SYSTEM PROTEIN I-RELATED"/>
    <property type="match status" value="1"/>
</dbReference>
<accession>A0ABT8Y5L0</accession>
<dbReference type="EMBL" id="JAUOTP010000002">
    <property type="protein sequence ID" value="MDO6413612.1"/>
    <property type="molecule type" value="Genomic_DNA"/>
</dbReference>
<feature type="transmembrane region" description="Helical" evidence="9">
    <location>
        <begin position="40"/>
        <end position="62"/>
    </location>
</feature>
<dbReference type="InterPro" id="IPR003413">
    <property type="entry name" value="T2SS_GspI_C"/>
</dbReference>
<dbReference type="PROSITE" id="PS00409">
    <property type="entry name" value="PROKAR_NTER_METHYL"/>
    <property type="match status" value="1"/>
</dbReference>
<keyword evidence="4 9" id="KW-0488">Methylation</keyword>
<evidence type="ECO:0000313" key="13">
    <source>
        <dbReference type="Proteomes" id="UP001169764"/>
    </source>
</evidence>
<dbReference type="Pfam" id="PF07963">
    <property type="entry name" value="N_methyl"/>
    <property type="match status" value="1"/>
</dbReference>
<keyword evidence="8 9" id="KW-0472">Membrane</keyword>
<evidence type="ECO:0000256" key="1">
    <source>
        <dbReference type="ARBA" id="ARBA00004377"/>
    </source>
</evidence>
<evidence type="ECO:0000256" key="2">
    <source>
        <dbReference type="ARBA" id="ARBA00008358"/>
    </source>
</evidence>
<dbReference type="NCBIfam" id="TIGR01707">
    <property type="entry name" value="gspI"/>
    <property type="match status" value="1"/>
</dbReference>
<organism evidence="12 13">
    <name type="scientific">Sphingomonas natans</name>
    <dbReference type="NCBI Taxonomy" id="3063330"/>
    <lineage>
        <taxon>Bacteria</taxon>
        <taxon>Pseudomonadati</taxon>
        <taxon>Pseudomonadota</taxon>
        <taxon>Alphaproteobacteria</taxon>
        <taxon>Sphingomonadales</taxon>
        <taxon>Sphingomonadaceae</taxon>
        <taxon>Sphingomonas</taxon>
    </lineage>
</organism>
<proteinExistence type="inferred from homology"/>
<keyword evidence="3" id="KW-1003">Cell membrane</keyword>
<evidence type="ECO:0000259" key="11">
    <source>
        <dbReference type="Pfam" id="PF02501"/>
    </source>
</evidence>
<dbReference type="SUPFAM" id="SSF54523">
    <property type="entry name" value="Pili subunits"/>
    <property type="match status" value="1"/>
</dbReference>
<keyword evidence="6 9" id="KW-0812">Transmembrane</keyword>
<dbReference type="Gene3D" id="3.30.1300.30">
    <property type="entry name" value="GSPII I/J protein-like"/>
    <property type="match status" value="1"/>
</dbReference>
<feature type="region of interest" description="Disordered" evidence="10">
    <location>
        <begin position="14"/>
        <end position="34"/>
    </location>
</feature>
<keyword evidence="5 9" id="KW-0997">Cell inner membrane</keyword>
<reference evidence="12" key="1">
    <citation type="submission" date="2023-07" db="EMBL/GenBank/DDBJ databases">
        <authorList>
            <person name="Kim M."/>
        </authorList>
    </citation>
    <scope>NUCLEOTIDE SEQUENCE</scope>
    <source>
        <strain evidence="12">BIUV-7</strain>
    </source>
</reference>
<sequence>MSYRPCCVRAERSRSTDHERAANGTSFDFAQDERGGEPQAGFTLIEALVALAIVAIAAAGLIGATERHIDTVTGIERRTAARWIAENRLAEMALAGDSPGSGEGPIEMLGQPWRVATTSRASADPDLSLVEVAVSPANGAPLVRLRGFVDTGTHR</sequence>
<evidence type="ECO:0000313" key="12">
    <source>
        <dbReference type="EMBL" id="MDO6413612.1"/>
    </source>
</evidence>
<dbReference type="NCBIfam" id="TIGR02532">
    <property type="entry name" value="IV_pilin_GFxxxE"/>
    <property type="match status" value="1"/>
</dbReference>
<dbReference type="Proteomes" id="UP001169764">
    <property type="component" value="Unassembled WGS sequence"/>
</dbReference>
<dbReference type="InterPro" id="IPR045584">
    <property type="entry name" value="Pilin-like"/>
</dbReference>